<dbReference type="GO" id="GO:0003723">
    <property type="term" value="F:RNA binding"/>
    <property type="evidence" value="ECO:0007669"/>
    <property type="project" value="TreeGrafter"/>
</dbReference>
<evidence type="ECO:0000256" key="1">
    <source>
        <dbReference type="ARBA" id="ARBA00034118"/>
    </source>
</evidence>
<reference evidence="3 4" key="1">
    <citation type="submission" date="2019-07" db="EMBL/GenBank/DDBJ databases">
        <title>Draft genome assembly of a fouling barnacle, Amphibalanus amphitrite (Darwin, 1854): The first reference genome for Thecostraca.</title>
        <authorList>
            <person name="Kim W."/>
        </authorList>
    </citation>
    <scope>NUCLEOTIDE SEQUENCE [LARGE SCALE GENOMIC DNA]</scope>
    <source>
        <strain evidence="3">SNU_AA5</strain>
        <tissue evidence="3">Soma without cirri and trophi</tissue>
    </source>
</reference>
<evidence type="ECO:0000313" key="4">
    <source>
        <dbReference type="Proteomes" id="UP000440578"/>
    </source>
</evidence>
<name>A0A6A4WAX6_AMPAM</name>
<dbReference type="AlphaFoldDB" id="A0A6A4WAX6"/>
<protein>
    <submittedName>
        <fullName evidence="3">Protein LLP</fullName>
    </submittedName>
</protein>
<comment type="caution">
    <text evidence="3">The sequence shown here is derived from an EMBL/GenBank/DDBJ whole genome shotgun (WGS) entry which is preliminary data.</text>
</comment>
<dbReference type="EMBL" id="VIIS01001233">
    <property type="protein sequence ID" value="KAF0300800.1"/>
    <property type="molecule type" value="Genomic_DNA"/>
</dbReference>
<dbReference type="PANTHER" id="PTHR34253:SF1">
    <property type="entry name" value="PROTEIN LLP HOMOLOG"/>
    <property type="match status" value="1"/>
</dbReference>
<feature type="region of interest" description="Disordered" evidence="2">
    <location>
        <begin position="51"/>
        <end position="128"/>
    </location>
</feature>
<feature type="compositionally biased region" description="Basic residues" evidence="2">
    <location>
        <begin position="1"/>
        <end position="15"/>
    </location>
</feature>
<gene>
    <name evidence="3" type="primary">Llph</name>
    <name evidence="3" type="ORF">FJT64_026767</name>
</gene>
<dbReference type="InterPro" id="IPR018784">
    <property type="entry name" value="LLPH-like"/>
</dbReference>
<proteinExistence type="inferred from homology"/>
<feature type="compositionally biased region" description="Basic residues" evidence="2">
    <location>
        <begin position="102"/>
        <end position="111"/>
    </location>
</feature>
<sequence>MGKSMRSKRKQKLKRERREKFKVKELKKLKDMLRAAGENVDGASEAAMVDAEELKSKRTKKKPEELAEGEEAMEVTKEKTSSFHPVTLKNEHGNYPVWMNRRQIKRHKKLTSKTADEGYKKGRKRRKL</sequence>
<accession>A0A6A4WAX6</accession>
<dbReference type="Pfam" id="PF10169">
    <property type="entry name" value="LLPH"/>
    <property type="match status" value="1"/>
</dbReference>
<dbReference type="GO" id="GO:0001099">
    <property type="term" value="F:basal RNA polymerase II transcription machinery binding"/>
    <property type="evidence" value="ECO:0007669"/>
    <property type="project" value="TreeGrafter"/>
</dbReference>
<dbReference type="PANTHER" id="PTHR34253">
    <property type="entry name" value="PROTEIN LLP HOMOLOG"/>
    <property type="match status" value="1"/>
</dbReference>
<evidence type="ECO:0000256" key="2">
    <source>
        <dbReference type="SAM" id="MobiDB-lite"/>
    </source>
</evidence>
<dbReference type="Proteomes" id="UP000440578">
    <property type="component" value="Unassembled WGS sequence"/>
</dbReference>
<evidence type="ECO:0000313" key="3">
    <source>
        <dbReference type="EMBL" id="KAF0300800.1"/>
    </source>
</evidence>
<keyword evidence="4" id="KW-1185">Reference proteome</keyword>
<comment type="similarity">
    <text evidence="1">Belongs to the learning-associated protein family.</text>
</comment>
<feature type="region of interest" description="Disordered" evidence="2">
    <location>
        <begin position="1"/>
        <end position="21"/>
    </location>
</feature>
<dbReference type="GO" id="GO:0097484">
    <property type="term" value="P:dendrite extension"/>
    <property type="evidence" value="ECO:0007669"/>
    <property type="project" value="TreeGrafter"/>
</dbReference>
<organism evidence="3 4">
    <name type="scientific">Amphibalanus amphitrite</name>
    <name type="common">Striped barnacle</name>
    <name type="synonym">Balanus amphitrite</name>
    <dbReference type="NCBI Taxonomy" id="1232801"/>
    <lineage>
        <taxon>Eukaryota</taxon>
        <taxon>Metazoa</taxon>
        <taxon>Ecdysozoa</taxon>
        <taxon>Arthropoda</taxon>
        <taxon>Crustacea</taxon>
        <taxon>Multicrustacea</taxon>
        <taxon>Cirripedia</taxon>
        <taxon>Thoracica</taxon>
        <taxon>Thoracicalcarea</taxon>
        <taxon>Balanomorpha</taxon>
        <taxon>Balanoidea</taxon>
        <taxon>Balanidae</taxon>
        <taxon>Amphibalaninae</taxon>
        <taxon>Amphibalanus</taxon>
    </lineage>
</organism>
<dbReference type="GO" id="GO:0005730">
    <property type="term" value="C:nucleolus"/>
    <property type="evidence" value="ECO:0007669"/>
    <property type="project" value="TreeGrafter"/>
</dbReference>
<dbReference type="OrthoDB" id="6257894at2759"/>